<dbReference type="EMBL" id="VBAJ01000294">
    <property type="protein sequence ID" value="TMJ02793.1"/>
    <property type="molecule type" value="Genomic_DNA"/>
</dbReference>
<gene>
    <name evidence="2" type="ORF">E6G99_11940</name>
</gene>
<dbReference type="Proteomes" id="UP000318661">
    <property type="component" value="Unassembled WGS sequence"/>
</dbReference>
<sequence length="268" mass="30553">MKISVIIPVFNERPTIEELLWRVQAEDLEMEIVVVDDGSTDGTREFLEEVSQSAKSTAQSILLPHLEKSIRTDNVRVLCQERNLGKGAALRRGFMEAHGDIVVIQDADLEYDPHDYRSLIAPIERGVADVVYGSRFLGGPHRVLFFWHYVGNKGLTLLSNMVTNINLTDVWTCYKVFKRDALQRLRLREQRFGIEQEITVKVARLGLRVYEVPISYYGRTYAEGKKITLRDGLRGIWCIIRYGFLTRGVAPAGDAISIEERAAQLVER</sequence>
<dbReference type="PANTHER" id="PTHR48090:SF7">
    <property type="entry name" value="RFBJ PROTEIN"/>
    <property type="match status" value="1"/>
</dbReference>
<accession>A0A537L475</accession>
<dbReference type="InterPro" id="IPR001173">
    <property type="entry name" value="Glyco_trans_2-like"/>
</dbReference>
<reference evidence="2 3" key="1">
    <citation type="journal article" date="2019" name="Nat. Microbiol.">
        <title>Mediterranean grassland soil C-N compound turnover is dependent on rainfall and depth, and is mediated by genomically divergent microorganisms.</title>
        <authorList>
            <person name="Diamond S."/>
            <person name="Andeer P.F."/>
            <person name="Li Z."/>
            <person name="Crits-Christoph A."/>
            <person name="Burstein D."/>
            <person name="Anantharaman K."/>
            <person name="Lane K.R."/>
            <person name="Thomas B.C."/>
            <person name="Pan C."/>
            <person name="Northen T.R."/>
            <person name="Banfield J.F."/>
        </authorList>
    </citation>
    <scope>NUCLEOTIDE SEQUENCE [LARGE SCALE GENOMIC DNA]</scope>
    <source>
        <strain evidence="2">NP_2</strain>
    </source>
</reference>
<organism evidence="2 3">
    <name type="scientific">Candidatus Segetimicrobium genomatis</name>
    <dbReference type="NCBI Taxonomy" id="2569760"/>
    <lineage>
        <taxon>Bacteria</taxon>
        <taxon>Bacillati</taxon>
        <taxon>Candidatus Sysuimicrobiota</taxon>
        <taxon>Candidatus Sysuimicrobiia</taxon>
        <taxon>Candidatus Sysuimicrobiales</taxon>
        <taxon>Candidatus Segetimicrobiaceae</taxon>
        <taxon>Candidatus Segetimicrobium</taxon>
    </lineage>
</organism>
<dbReference type="Pfam" id="PF00535">
    <property type="entry name" value="Glycos_transf_2"/>
    <property type="match status" value="1"/>
</dbReference>
<comment type="caution">
    <text evidence="2">The sequence shown here is derived from an EMBL/GenBank/DDBJ whole genome shotgun (WGS) entry which is preliminary data.</text>
</comment>
<proteinExistence type="predicted"/>
<dbReference type="PANTHER" id="PTHR48090">
    <property type="entry name" value="UNDECAPRENYL-PHOSPHATE 4-DEOXY-4-FORMAMIDO-L-ARABINOSE TRANSFERASE-RELATED"/>
    <property type="match status" value="1"/>
</dbReference>
<dbReference type="GO" id="GO:0016740">
    <property type="term" value="F:transferase activity"/>
    <property type="evidence" value="ECO:0007669"/>
    <property type="project" value="UniProtKB-KW"/>
</dbReference>
<evidence type="ECO:0000259" key="1">
    <source>
        <dbReference type="Pfam" id="PF00535"/>
    </source>
</evidence>
<dbReference type="Gene3D" id="3.90.550.10">
    <property type="entry name" value="Spore Coat Polysaccharide Biosynthesis Protein SpsA, Chain A"/>
    <property type="match status" value="1"/>
</dbReference>
<dbReference type="SUPFAM" id="SSF53448">
    <property type="entry name" value="Nucleotide-diphospho-sugar transferases"/>
    <property type="match status" value="1"/>
</dbReference>
<dbReference type="InterPro" id="IPR029044">
    <property type="entry name" value="Nucleotide-diphossugar_trans"/>
</dbReference>
<keyword evidence="2" id="KW-0808">Transferase</keyword>
<feature type="domain" description="Glycosyltransferase 2-like" evidence="1">
    <location>
        <begin position="4"/>
        <end position="185"/>
    </location>
</feature>
<evidence type="ECO:0000313" key="3">
    <source>
        <dbReference type="Proteomes" id="UP000318661"/>
    </source>
</evidence>
<dbReference type="InterPro" id="IPR050256">
    <property type="entry name" value="Glycosyltransferase_2"/>
</dbReference>
<evidence type="ECO:0000313" key="2">
    <source>
        <dbReference type="EMBL" id="TMJ02793.1"/>
    </source>
</evidence>
<dbReference type="AlphaFoldDB" id="A0A537L475"/>
<dbReference type="CDD" id="cd04179">
    <property type="entry name" value="DPM_DPG-synthase_like"/>
    <property type="match status" value="1"/>
</dbReference>
<protein>
    <submittedName>
        <fullName evidence="2">Glycosyltransferase family 2 protein</fullName>
    </submittedName>
</protein>
<name>A0A537L475_9BACT</name>